<evidence type="ECO:0000313" key="1">
    <source>
        <dbReference type="Proteomes" id="UP000095283"/>
    </source>
</evidence>
<evidence type="ECO:0000313" key="2">
    <source>
        <dbReference type="WBParaSite" id="Hba_01208"/>
    </source>
</evidence>
<dbReference type="AlphaFoldDB" id="A0A1I7W992"/>
<dbReference type="SUPFAM" id="SSF56672">
    <property type="entry name" value="DNA/RNA polymerases"/>
    <property type="match status" value="1"/>
</dbReference>
<dbReference type="PANTHER" id="PTHR47331">
    <property type="entry name" value="PHD-TYPE DOMAIN-CONTAINING PROTEIN"/>
    <property type="match status" value="1"/>
</dbReference>
<organism evidence="1 2">
    <name type="scientific">Heterorhabditis bacteriophora</name>
    <name type="common">Entomopathogenic nematode worm</name>
    <dbReference type="NCBI Taxonomy" id="37862"/>
    <lineage>
        <taxon>Eukaryota</taxon>
        <taxon>Metazoa</taxon>
        <taxon>Ecdysozoa</taxon>
        <taxon>Nematoda</taxon>
        <taxon>Chromadorea</taxon>
        <taxon>Rhabditida</taxon>
        <taxon>Rhabditina</taxon>
        <taxon>Rhabditomorpha</taxon>
        <taxon>Strongyloidea</taxon>
        <taxon>Heterorhabditidae</taxon>
        <taxon>Heterorhabditis</taxon>
    </lineage>
</organism>
<dbReference type="WBParaSite" id="Hba_01208">
    <property type="protein sequence ID" value="Hba_01208"/>
    <property type="gene ID" value="Hba_01208"/>
</dbReference>
<keyword evidence="1" id="KW-1185">Reference proteome</keyword>
<proteinExistence type="predicted"/>
<accession>A0A1I7W992</accession>
<protein>
    <submittedName>
        <fullName evidence="2">Uncharacterized protein</fullName>
    </submittedName>
</protein>
<dbReference type="InterPro" id="IPR043502">
    <property type="entry name" value="DNA/RNA_pol_sf"/>
</dbReference>
<reference evidence="2" key="1">
    <citation type="submission" date="2016-11" db="UniProtKB">
        <authorList>
            <consortium name="WormBaseParasite"/>
        </authorList>
    </citation>
    <scope>IDENTIFICATION</scope>
</reference>
<name>A0A1I7W992_HETBA</name>
<sequence length="303" mass="34829">MPSKDALTVIKEQNTDIKNALKKPLNPIGSWYHRRSRKERRRNLPIYGKIFETNKILDSIIELKDNFNIAYRRLISLLESLKNKPEQPAWDLKVLHVYLEEGITEIACENIHNRADTFCPPHRGVWKAGKATVLRLVFDASQKSRSSPFLIDCIFKGHSFINKIHELLISARWGQNSTNTIRLATEHRDLARFLWVKDPNKPLTKDNLAIYRFTLIPFGINASPSVLNTTISKRMIDIGTPLATEILKNLCVDNVMLEAECPGEHHESKKYFQKIRKNLRDLISNNSSVINRIPETDRANTGP</sequence>
<dbReference type="PANTHER" id="PTHR47331:SF1">
    <property type="entry name" value="GAG-LIKE PROTEIN"/>
    <property type="match status" value="1"/>
</dbReference>
<dbReference type="Proteomes" id="UP000095283">
    <property type="component" value="Unplaced"/>
</dbReference>